<gene>
    <name evidence="1" type="primary">ypiF</name>
    <name evidence="1" type="ORF">GCM10007140_03380</name>
</gene>
<dbReference type="Pfam" id="PF10673">
    <property type="entry name" value="DUF2487"/>
    <property type="match status" value="1"/>
</dbReference>
<dbReference type="AlphaFoldDB" id="A0A917AJG4"/>
<sequence length="151" mass="17549">MDWNEKDIGIALSAKEYVDTAIIPLVPITWGEEAKVAVKSGEFISLFSKAMEHKYKGRILLLPPFTYLVHEEVVSKKERLRAWEEVLKKEGLKHVFYLTSDHLNKEMEKEVEGTVIWLPALPLAMMDEKTQQELLHAQIDEVMTLLKKEWE</sequence>
<dbReference type="EMBL" id="BMFK01000001">
    <property type="protein sequence ID" value="GGE56387.1"/>
    <property type="molecule type" value="Genomic_DNA"/>
</dbReference>
<name>A0A917AJG4_9BACI</name>
<dbReference type="Proteomes" id="UP000605259">
    <property type="component" value="Unassembled WGS sequence"/>
</dbReference>
<organism evidence="1 2">
    <name type="scientific">Priestia taiwanensis</name>
    <dbReference type="NCBI Taxonomy" id="1347902"/>
    <lineage>
        <taxon>Bacteria</taxon>
        <taxon>Bacillati</taxon>
        <taxon>Bacillota</taxon>
        <taxon>Bacilli</taxon>
        <taxon>Bacillales</taxon>
        <taxon>Bacillaceae</taxon>
        <taxon>Priestia</taxon>
    </lineage>
</organism>
<evidence type="ECO:0008006" key="3">
    <source>
        <dbReference type="Google" id="ProtNLM"/>
    </source>
</evidence>
<dbReference type="RefSeq" id="WP_188386719.1">
    <property type="nucleotide sequence ID" value="NZ_BMFK01000001.1"/>
</dbReference>
<keyword evidence="2" id="KW-1185">Reference proteome</keyword>
<reference evidence="1" key="1">
    <citation type="journal article" date="2014" name="Int. J. Syst. Evol. Microbiol.">
        <title>Complete genome sequence of Corynebacterium casei LMG S-19264T (=DSM 44701T), isolated from a smear-ripened cheese.</title>
        <authorList>
            <consortium name="US DOE Joint Genome Institute (JGI-PGF)"/>
            <person name="Walter F."/>
            <person name="Albersmeier A."/>
            <person name="Kalinowski J."/>
            <person name="Ruckert C."/>
        </authorList>
    </citation>
    <scope>NUCLEOTIDE SEQUENCE</scope>
    <source>
        <strain evidence="1">CGMCC 1.12698</strain>
    </source>
</reference>
<evidence type="ECO:0000313" key="1">
    <source>
        <dbReference type="EMBL" id="GGE56387.1"/>
    </source>
</evidence>
<accession>A0A917AJG4</accession>
<dbReference type="InterPro" id="IPR019615">
    <property type="entry name" value="DUF2487"/>
</dbReference>
<proteinExistence type="predicted"/>
<reference evidence="1" key="2">
    <citation type="submission" date="2020-09" db="EMBL/GenBank/DDBJ databases">
        <authorList>
            <person name="Sun Q."/>
            <person name="Zhou Y."/>
        </authorList>
    </citation>
    <scope>NUCLEOTIDE SEQUENCE</scope>
    <source>
        <strain evidence="1">CGMCC 1.12698</strain>
    </source>
</reference>
<comment type="caution">
    <text evidence="1">The sequence shown here is derived from an EMBL/GenBank/DDBJ whole genome shotgun (WGS) entry which is preliminary data.</text>
</comment>
<protein>
    <recommendedName>
        <fullName evidence="3">DUF2487 family protein</fullName>
    </recommendedName>
</protein>
<evidence type="ECO:0000313" key="2">
    <source>
        <dbReference type="Proteomes" id="UP000605259"/>
    </source>
</evidence>